<dbReference type="InterPro" id="IPR001387">
    <property type="entry name" value="Cro/C1-type_HTH"/>
</dbReference>
<dbReference type="GO" id="GO:0003677">
    <property type="term" value="F:DNA binding"/>
    <property type="evidence" value="ECO:0007669"/>
    <property type="project" value="InterPro"/>
</dbReference>
<dbReference type="CDD" id="cd00093">
    <property type="entry name" value="HTH_XRE"/>
    <property type="match status" value="1"/>
</dbReference>
<keyword evidence="1" id="KW-0812">Transmembrane</keyword>
<dbReference type="EMBL" id="CP019650">
    <property type="protein sequence ID" value="AQQ67097.1"/>
    <property type="molecule type" value="Genomic_DNA"/>
</dbReference>
<dbReference type="SMART" id="SM00530">
    <property type="entry name" value="HTH_XRE"/>
    <property type="match status" value="1"/>
</dbReference>
<dbReference type="SUPFAM" id="SSF47413">
    <property type="entry name" value="lambda repressor-like DNA-binding domains"/>
    <property type="match status" value="1"/>
</dbReference>
<sequence length="202" mass="22104">MEVQVNTKKIISLRKERAWSQQQLAEVASISLRTIQRIEKSANASQESVKSISSAFSLTPADILVKETEKSSVVKRAQQYFGGMLAIVGALLLYTSFSTASPIMLKVDASANNEQLASIQLLSEEGAESELRIESKLKIDLSAVQTPEGQIRLKTKVYEFNESSGFVLVATPVLLTEFHEAVGIKFVASDGVSFEIHVTPQN</sequence>
<dbReference type="STRING" id="260552.Mag101_05155"/>
<name>A0A1Q2M4B9_9GAMM</name>
<proteinExistence type="predicted"/>
<accession>A0A1Q2M4B9</accession>
<feature type="domain" description="HTH cro/C1-type" evidence="2">
    <location>
        <begin position="9"/>
        <end position="63"/>
    </location>
</feature>
<reference evidence="3" key="1">
    <citation type="submission" date="2017-02" db="EMBL/GenBank/DDBJ databases">
        <title>Genome of Microbulbifer agarilyticus GP101.</title>
        <authorList>
            <person name="Jung J."/>
            <person name="Bae S.S."/>
            <person name="Baek K."/>
        </authorList>
    </citation>
    <scope>NUCLEOTIDE SEQUENCE [LARGE SCALE GENOMIC DNA]</scope>
    <source>
        <strain evidence="3">GP101</strain>
    </source>
</reference>
<evidence type="ECO:0000313" key="3">
    <source>
        <dbReference type="EMBL" id="AQQ67097.1"/>
    </source>
</evidence>
<evidence type="ECO:0000313" key="4">
    <source>
        <dbReference type="Proteomes" id="UP000188219"/>
    </source>
</evidence>
<dbReference type="KEGG" id="maga:Mag101_05155"/>
<dbReference type="OrthoDB" id="21915at2"/>
<keyword evidence="1" id="KW-0472">Membrane</keyword>
<organism evidence="3 4">
    <name type="scientific">Microbulbifer agarilyticus</name>
    <dbReference type="NCBI Taxonomy" id="260552"/>
    <lineage>
        <taxon>Bacteria</taxon>
        <taxon>Pseudomonadati</taxon>
        <taxon>Pseudomonadota</taxon>
        <taxon>Gammaproteobacteria</taxon>
        <taxon>Cellvibrionales</taxon>
        <taxon>Microbulbiferaceae</taxon>
        <taxon>Microbulbifer</taxon>
    </lineage>
</organism>
<dbReference type="RefSeq" id="WP_077401731.1">
    <property type="nucleotide sequence ID" value="NZ_CP019650.1"/>
</dbReference>
<dbReference type="Gene3D" id="1.10.260.40">
    <property type="entry name" value="lambda repressor-like DNA-binding domains"/>
    <property type="match status" value="1"/>
</dbReference>
<evidence type="ECO:0000256" key="1">
    <source>
        <dbReference type="SAM" id="Phobius"/>
    </source>
</evidence>
<feature type="transmembrane region" description="Helical" evidence="1">
    <location>
        <begin position="80"/>
        <end position="97"/>
    </location>
</feature>
<dbReference type="Proteomes" id="UP000188219">
    <property type="component" value="Chromosome"/>
</dbReference>
<gene>
    <name evidence="3" type="ORF">Mag101_05155</name>
</gene>
<dbReference type="AlphaFoldDB" id="A0A1Q2M4B9"/>
<keyword evidence="1" id="KW-1133">Transmembrane helix</keyword>
<protein>
    <recommendedName>
        <fullName evidence="2">HTH cro/C1-type domain-containing protein</fullName>
    </recommendedName>
</protein>
<dbReference type="InterPro" id="IPR010982">
    <property type="entry name" value="Lambda_DNA-bd_dom_sf"/>
</dbReference>
<keyword evidence="4" id="KW-1185">Reference proteome</keyword>
<dbReference type="Pfam" id="PF01381">
    <property type="entry name" value="HTH_3"/>
    <property type="match status" value="1"/>
</dbReference>
<evidence type="ECO:0000259" key="2">
    <source>
        <dbReference type="SMART" id="SM00530"/>
    </source>
</evidence>